<comment type="caution">
    <text evidence="6">The sequence shown here is derived from an EMBL/GenBank/DDBJ whole genome shotgun (WGS) entry which is preliminary data.</text>
</comment>
<proteinExistence type="predicted"/>
<feature type="compositionally biased region" description="Basic residues" evidence="5">
    <location>
        <begin position="9"/>
        <end position="20"/>
    </location>
</feature>
<dbReference type="PANTHER" id="PTHR47960">
    <property type="entry name" value="DEAD-BOX ATP-DEPENDENT RNA HELICASE 50"/>
    <property type="match status" value="1"/>
</dbReference>
<keyword evidence="7" id="KW-1185">Reference proteome</keyword>
<organism evidence="6 7">
    <name type="scientific">Kingdonia uniflora</name>
    <dbReference type="NCBI Taxonomy" id="39325"/>
    <lineage>
        <taxon>Eukaryota</taxon>
        <taxon>Viridiplantae</taxon>
        <taxon>Streptophyta</taxon>
        <taxon>Embryophyta</taxon>
        <taxon>Tracheophyta</taxon>
        <taxon>Spermatophyta</taxon>
        <taxon>Magnoliopsida</taxon>
        <taxon>Ranunculales</taxon>
        <taxon>Circaeasteraceae</taxon>
        <taxon>Kingdonia</taxon>
    </lineage>
</organism>
<dbReference type="EMBL" id="JACGCM010001747">
    <property type="protein sequence ID" value="KAF6150376.1"/>
    <property type="molecule type" value="Genomic_DNA"/>
</dbReference>
<sequence length="273" mass="30284">MAKGDDAIRKKKNKLLRKKMRSDSSNAKLTARLASITASRNRRKAGKRRISEGMCFSLPTLEDPFNDRSENKILHAKKKAKKEFSGKQRDGEKDTFVKKNHNKSDLLTPVSSEEHTDKIELQETGLQMLGKDGIRRFYKKSIVPSKFLSMCLDSIKEALAFEGNFIGEPGRSLTFNSWGVEFWKCCQIGLDIVETGGACASTEQIALVISTAADIISKSEKDGLSIGNPFLLILVPTQPKAMEIRSVCKPLKDHGIHTVSVHTGALIDHQIQG</sequence>
<evidence type="ECO:0000256" key="3">
    <source>
        <dbReference type="ARBA" id="ARBA00022806"/>
    </source>
</evidence>
<evidence type="ECO:0000256" key="4">
    <source>
        <dbReference type="ARBA" id="ARBA00022840"/>
    </source>
</evidence>
<evidence type="ECO:0000256" key="5">
    <source>
        <dbReference type="SAM" id="MobiDB-lite"/>
    </source>
</evidence>
<dbReference type="AlphaFoldDB" id="A0A7J7M681"/>
<dbReference type="GO" id="GO:0016787">
    <property type="term" value="F:hydrolase activity"/>
    <property type="evidence" value="ECO:0007669"/>
    <property type="project" value="UniProtKB-KW"/>
</dbReference>
<keyword evidence="4" id="KW-0067">ATP-binding</keyword>
<evidence type="ECO:0008006" key="8">
    <source>
        <dbReference type="Google" id="ProtNLM"/>
    </source>
</evidence>
<feature type="region of interest" description="Disordered" evidence="5">
    <location>
        <begin position="1"/>
        <end position="49"/>
    </location>
</feature>
<dbReference type="OrthoDB" id="1902637at2759"/>
<protein>
    <recommendedName>
        <fullName evidence="8">DEAD/DEAH box helicase domain-containing protein</fullName>
    </recommendedName>
</protein>
<name>A0A7J7M681_9MAGN</name>
<dbReference type="GO" id="GO:0005524">
    <property type="term" value="F:ATP binding"/>
    <property type="evidence" value="ECO:0007669"/>
    <property type="project" value="UniProtKB-KW"/>
</dbReference>
<gene>
    <name evidence="6" type="ORF">GIB67_034075</name>
</gene>
<dbReference type="Proteomes" id="UP000541444">
    <property type="component" value="Unassembled WGS sequence"/>
</dbReference>
<evidence type="ECO:0000256" key="1">
    <source>
        <dbReference type="ARBA" id="ARBA00022741"/>
    </source>
</evidence>
<evidence type="ECO:0000313" key="6">
    <source>
        <dbReference type="EMBL" id="KAF6150376.1"/>
    </source>
</evidence>
<dbReference type="GO" id="GO:0004386">
    <property type="term" value="F:helicase activity"/>
    <property type="evidence" value="ECO:0007669"/>
    <property type="project" value="UniProtKB-KW"/>
</dbReference>
<evidence type="ECO:0000313" key="7">
    <source>
        <dbReference type="Proteomes" id="UP000541444"/>
    </source>
</evidence>
<evidence type="ECO:0000256" key="2">
    <source>
        <dbReference type="ARBA" id="ARBA00022801"/>
    </source>
</evidence>
<feature type="compositionally biased region" description="Basic and acidic residues" evidence="5">
    <location>
        <begin position="82"/>
        <end position="97"/>
    </location>
</feature>
<keyword evidence="1" id="KW-0547">Nucleotide-binding</keyword>
<keyword evidence="3" id="KW-0347">Helicase</keyword>
<reference evidence="6 7" key="1">
    <citation type="journal article" date="2020" name="IScience">
        <title>Genome Sequencing of the Endangered Kingdonia uniflora (Circaeasteraceae, Ranunculales) Reveals Potential Mechanisms of Evolutionary Specialization.</title>
        <authorList>
            <person name="Sun Y."/>
            <person name="Deng T."/>
            <person name="Zhang A."/>
            <person name="Moore M.J."/>
            <person name="Landis J.B."/>
            <person name="Lin N."/>
            <person name="Zhang H."/>
            <person name="Zhang X."/>
            <person name="Huang J."/>
            <person name="Zhang X."/>
            <person name="Sun H."/>
            <person name="Wang H."/>
        </authorList>
    </citation>
    <scope>NUCLEOTIDE SEQUENCE [LARGE SCALE GENOMIC DNA]</scope>
    <source>
        <strain evidence="6">TB1705</strain>
        <tissue evidence="6">Leaf</tissue>
    </source>
</reference>
<feature type="region of interest" description="Disordered" evidence="5">
    <location>
        <begin position="77"/>
        <end position="98"/>
    </location>
</feature>
<keyword evidence="2" id="KW-0378">Hydrolase</keyword>
<accession>A0A7J7M681</accession>